<gene>
    <name evidence="1" type="ORF">PsorP6_015023</name>
</gene>
<comment type="caution">
    <text evidence="1">The sequence shown here is derived from an EMBL/GenBank/DDBJ whole genome shotgun (WGS) entry which is preliminary data.</text>
</comment>
<sequence length="314" mass="35907">MYEQALRYQQRHETARATALYVHLLERDVRLTRRLEYLCHKTLATMALEAQSFENALDSFASALTLDATDVVVWYQKAATAIETGKWWLARRTLEEARLDATGRAARGESACIGCPLPVELVAKFLGYLRFSPQWHVSMSIASCADENASFQALEQQGIETLERVHDVHVDVNHWLEQSIVDESLAKCLPWLCDYFSMLTLLQMAASSRSRSAWRVQEFQLVPPTLCASNTKRTATRTRRQTSPREFIKRPEVRTVDGDVIDGFRTREYEDLCLQVLQGLRVLNTLQSCDALALSMDIFEPRQSQRRVVDGLYI</sequence>
<dbReference type="EMBL" id="CM047586">
    <property type="protein sequence ID" value="KAI9909586.1"/>
    <property type="molecule type" value="Genomic_DNA"/>
</dbReference>
<proteinExistence type="predicted"/>
<evidence type="ECO:0000313" key="2">
    <source>
        <dbReference type="Proteomes" id="UP001163321"/>
    </source>
</evidence>
<name>A0ACC0VUZ8_9STRA</name>
<protein>
    <submittedName>
        <fullName evidence="1">Uncharacterized protein</fullName>
    </submittedName>
</protein>
<organism evidence="1 2">
    <name type="scientific">Peronosclerospora sorghi</name>
    <dbReference type="NCBI Taxonomy" id="230839"/>
    <lineage>
        <taxon>Eukaryota</taxon>
        <taxon>Sar</taxon>
        <taxon>Stramenopiles</taxon>
        <taxon>Oomycota</taxon>
        <taxon>Peronosporomycetes</taxon>
        <taxon>Peronosporales</taxon>
        <taxon>Peronosporaceae</taxon>
        <taxon>Peronosclerospora</taxon>
    </lineage>
</organism>
<reference evidence="1 2" key="1">
    <citation type="journal article" date="2022" name="bioRxiv">
        <title>The genome of the oomycete Peronosclerospora sorghi, a cosmopolitan pathogen of maize and sorghum, is inflated with dispersed pseudogenes.</title>
        <authorList>
            <person name="Fletcher K."/>
            <person name="Martin F."/>
            <person name="Isakeit T."/>
            <person name="Cavanaugh K."/>
            <person name="Magill C."/>
            <person name="Michelmore R."/>
        </authorList>
    </citation>
    <scope>NUCLEOTIDE SEQUENCE [LARGE SCALE GENOMIC DNA]</scope>
    <source>
        <strain evidence="1">P6</strain>
    </source>
</reference>
<keyword evidence="2" id="KW-1185">Reference proteome</keyword>
<dbReference type="Proteomes" id="UP001163321">
    <property type="component" value="Chromosome 7"/>
</dbReference>
<evidence type="ECO:0000313" key="1">
    <source>
        <dbReference type="EMBL" id="KAI9909586.1"/>
    </source>
</evidence>
<accession>A0ACC0VUZ8</accession>